<feature type="compositionally biased region" description="Low complexity" evidence="1">
    <location>
        <begin position="824"/>
        <end position="833"/>
    </location>
</feature>
<feature type="compositionally biased region" description="Acidic residues" evidence="1">
    <location>
        <begin position="201"/>
        <end position="218"/>
    </location>
</feature>
<organism evidence="3 4">
    <name type="scientific">Lachnellula arida</name>
    <dbReference type="NCBI Taxonomy" id="1316785"/>
    <lineage>
        <taxon>Eukaryota</taxon>
        <taxon>Fungi</taxon>
        <taxon>Dikarya</taxon>
        <taxon>Ascomycota</taxon>
        <taxon>Pezizomycotina</taxon>
        <taxon>Leotiomycetes</taxon>
        <taxon>Helotiales</taxon>
        <taxon>Lachnaceae</taxon>
        <taxon>Lachnellula</taxon>
    </lineage>
</organism>
<evidence type="ECO:0000259" key="2">
    <source>
        <dbReference type="Pfam" id="PF03399"/>
    </source>
</evidence>
<keyword evidence="4" id="KW-1185">Reference proteome</keyword>
<dbReference type="Proteomes" id="UP000469559">
    <property type="component" value="Unassembled WGS sequence"/>
</dbReference>
<accession>A0A8T9BPU7</accession>
<feature type="region of interest" description="Disordered" evidence="1">
    <location>
        <begin position="1731"/>
        <end position="1761"/>
    </location>
</feature>
<dbReference type="GO" id="GO:0070390">
    <property type="term" value="C:transcription export complex 2"/>
    <property type="evidence" value="ECO:0007669"/>
    <property type="project" value="TreeGrafter"/>
</dbReference>
<feature type="compositionally biased region" description="Polar residues" evidence="1">
    <location>
        <begin position="587"/>
        <end position="599"/>
    </location>
</feature>
<reference evidence="3 4" key="1">
    <citation type="submission" date="2018-05" db="EMBL/GenBank/DDBJ databases">
        <title>Whole genome sequencing for identification of molecular markers to develop diagnostic detection tools for the regulated plant pathogen Lachnellula willkommii.</title>
        <authorList>
            <person name="Giroux E."/>
            <person name="Bilodeau G."/>
        </authorList>
    </citation>
    <scope>NUCLEOTIDE SEQUENCE [LARGE SCALE GENOMIC DNA]</scope>
    <source>
        <strain evidence="3 4">CBS 203.66</strain>
    </source>
</reference>
<name>A0A8T9BPU7_9HELO</name>
<feature type="region of interest" description="Disordered" evidence="1">
    <location>
        <begin position="1286"/>
        <end position="1333"/>
    </location>
</feature>
<dbReference type="OrthoDB" id="264795at2759"/>
<feature type="compositionally biased region" description="Low complexity" evidence="1">
    <location>
        <begin position="1508"/>
        <end position="1517"/>
    </location>
</feature>
<dbReference type="Pfam" id="PF03399">
    <property type="entry name" value="SAC3_GANP"/>
    <property type="match status" value="1"/>
</dbReference>
<dbReference type="Gene3D" id="1.25.40.990">
    <property type="match status" value="1"/>
</dbReference>
<feature type="compositionally biased region" description="Polar residues" evidence="1">
    <location>
        <begin position="489"/>
        <end position="498"/>
    </location>
</feature>
<feature type="region of interest" description="Disordered" evidence="1">
    <location>
        <begin position="1367"/>
        <end position="1537"/>
    </location>
</feature>
<gene>
    <name evidence="3" type="primary">SPCC576.05</name>
    <name evidence="3" type="ORF">LARI1_G000116</name>
</gene>
<feature type="compositionally biased region" description="Polar residues" evidence="1">
    <location>
        <begin position="624"/>
        <end position="641"/>
    </location>
</feature>
<dbReference type="GO" id="GO:0005737">
    <property type="term" value="C:cytoplasm"/>
    <property type="evidence" value="ECO:0007669"/>
    <property type="project" value="TreeGrafter"/>
</dbReference>
<feature type="compositionally biased region" description="Polar residues" evidence="1">
    <location>
        <begin position="297"/>
        <end position="306"/>
    </location>
</feature>
<feature type="compositionally biased region" description="Polar residues" evidence="1">
    <location>
        <begin position="1453"/>
        <end position="1467"/>
    </location>
</feature>
<feature type="region of interest" description="Disordered" evidence="1">
    <location>
        <begin position="486"/>
        <end position="528"/>
    </location>
</feature>
<dbReference type="GO" id="GO:0006406">
    <property type="term" value="P:mRNA export from nucleus"/>
    <property type="evidence" value="ECO:0007669"/>
    <property type="project" value="TreeGrafter"/>
</dbReference>
<feature type="compositionally biased region" description="Low complexity" evidence="1">
    <location>
        <begin position="513"/>
        <end position="525"/>
    </location>
</feature>
<dbReference type="InterPro" id="IPR005062">
    <property type="entry name" value="SAC3/GANP/THP3_conserved"/>
</dbReference>
<sequence>MARKKWIDKKTATHFTLVHRPQNDPLIHDAEASSMVLNPTPLPNANKVKKLDDLASELGSDVEQIRDNEGEAANYGVYYDDTEYDYMQHMRDLGKGGGEAHFVAAPAPKNKGKGKQSLEDALRDATIEDRAEALFDEEILPSKNLRKATYQAQQEVPDALAGFQPDMDPRLREVLEALEDEAYVEEDADIFGELAKDGEEIEEEEFEQGAWDDEDQGWESDNTAKPAKEYKDPPVASESTEKDEREDHGDGDWMADFSKFKKDQKFKAPAPPSDFQSSLMTTTTNGGRKKKRKGALTNPSTYSMTSSSMFRTEGLTTLDARFEKIEEQYNEDMDDVDDTGSVSAMSAISTTSSVQGPVRGDFDSIMDDFLGGYSMSGKKHVKKGKYQSESLIAKTGLARQLRDSMTECDEAVEHNKDHKWHNNRTGNPIHHRVSPQKQPLLSNALTLHDSRQERCCSEAVILAAHAGLPQIVPEDQEDAVRRVEELQTPPDNFNTYNSRGAGKQLKYQRKNSHSSSTDTSSKTQTPNAFEQERLNNAAKREQRGHHNGTMVNGRGGKGTPRGGLHANKQVRFTDSPAEQKVDPFSKAASTVPSSNPFGGNTNTNSSPFSSPANGAFNPFGAKQDATTKSNPFSTLSSTSNPFGAPSQPNPPSTGIFGAPSGNQVGTNSTNPFGAPSQPSASTSSVFGMPSGEPATKPFNQPSGVFGAPAGPKAALSSTNAFNKPPTTVGASSNPFGSTPPQTNGFASASPSPKTSFSPPNPTPFGALTNGNASNYSHESNGASNAFGSRPTSTSAPSNGAFPKPSTNGFATTKPSPLSKFSSQSASRANGTASSAAAAKIDQLLRKERIIAPSWPDSTPNDPNFKPAIETYWRASKEYRNKVRACLIRAGLFDDPDKPKKLSEAIDFNGICEDMCPDFEKANRIYERNVMGAETIVGPDGQSYPAPHKMIKAFARSAAGQDAPLPMDVRSPAALTRTLDYLFRSVLGDDEENLPKVHPFLWDRTREIRRDFVFQQASINTSELPDQIYCLEHITRFHVMALHQMSRVGVEPAEEFIEQQEREQLGKTLLSLMQTYDDCAIQGVDCKNEAEFRSYYALLNSDSPGILQTVQNWGWKYWGESDQIRTAITLVEALQNTWDTRGPLKPQATTDVAQNAFSRFFTIVADKKVSYTMACFAEIHFNSVRKSILKTILASYRKQRDQTKDWTLSKLNEYLRFDDEGDIISFAEAYGLRFDDIDGEECLSFESEGVSDPFPPLKQSHSYDLVERKRGYHSLLEVIYSTVYDEEEDIQESVGEDGNDEESLFVNDDSPTQQTKPANFPTTTKGSSSGQEADKTVVQEGDTIIGSLFDRITQPKTFKNDFFTLKPAEQPPVAQPNPSLFFPKAPETEVSGAPSVAKQPDSPFSFTKKLETPSPSTQQSDPSSLFSKQSAKEPPSNLKELTPTQPLPLFNFGQPPSTTPTENNTQEPLSLGKYAVSAAPLETSKPPSFLGQQPVAVSESSNRPAFPTSQSPLPQSSLFNKPPTPAFPPLQQDATSVPPQPEAPNFFQNKFPDVSGQSQLNPINWSNQPRKLDREARLDGLANWVALGDDGLLEHFTQLTVENILKETVKTFQKEEYEKAVKKADELARKEADQFRQYFLSTKYLNKWRRGARQLWQKRVGRENRQAMREMAESMRASKAAQSANIVEDFRASTRASTGSSRRGSLESLLDATGILSGVHDSQRQIRAIVQNDDESTFKKPQQSERSMKKPIKMHQRGKSDAPLRRSLMSDSSYLNGGSRIHLMPTYDIKDENRRQVSGVKTDYFRLKARGITTLPGGIPMPTSAAKDFLRKKRSFDGISKQSTPQRPSHSSIPRSVPSRYSTEAGHRETTMEMDENIRDLKERAAAVILDDSQTRRKRSFGEDNDDEALFERAKRVREQMDEGSKWYRKELERHSRSIS</sequence>
<feature type="region of interest" description="Disordered" evidence="1">
    <location>
        <begin position="201"/>
        <end position="306"/>
    </location>
</feature>
<feature type="compositionally biased region" description="Basic and acidic residues" evidence="1">
    <location>
        <begin position="239"/>
        <end position="251"/>
    </location>
</feature>
<dbReference type="GO" id="GO:0042274">
    <property type="term" value="P:ribosomal small subunit biogenesis"/>
    <property type="evidence" value="ECO:0007669"/>
    <property type="project" value="InterPro"/>
</dbReference>
<feature type="compositionally biased region" description="Polar residues" evidence="1">
    <location>
        <begin position="1839"/>
        <end position="1861"/>
    </location>
</feature>
<feature type="compositionally biased region" description="Basic and acidic residues" evidence="1">
    <location>
        <begin position="1735"/>
        <end position="1747"/>
    </location>
</feature>
<proteinExistence type="predicted"/>
<dbReference type="InterPro" id="IPR007307">
    <property type="entry name" value="Ltv1"/>
</dbReference>
<feature type="region of interest" description="Disordered" evidence="1">
    <location>
        <begin position="1918"/>
        <end position="1939"/>
    </location>
</feature>
<feature type="compositionally biased region" description="Polar residues" evidence="1">
    <location>
        <begin position="804"/>
        <end position="823"/>
    </location>
</feature>
<feature type="region of interest" description="Disordered" evidence="1">
    <location>
        <begin position="1836"/>
        <end position="1870"/>
    </location>
</feature>
<dbReference type="EMBL" id="QGMF01000001">
    <property type="protein sequence ID" value="TVY22027.1"/>
    <property type="molecule type" value="Genomic_DNA"/>
</dbReference>
<protein>
    <submittedName>
        <fullName evidence="3">SAC3 family protein 1</fullName>
    </submittedName>
</protein>
<feature type="compositionally biased region" description="Polar residues" evidence="1">
    <location>
        <begin position="715"/>
        <end position="757"/>
    </location>
</feature>
<feature type="compositionally biased region" description="Polar residues" evidence="1">
    <location>
        <begin position="768"/>
        <end position="797"/>
    </location>
</feature>
<feature type="compositionally biased region" description="Acidic residues" evidence="1">
    <location>
        <begin position="1286"/>
        <end position="1302"/>
    </location>
</feature>
<dbReference type="PANTHER" id="PTHR12436">
    <property type="entry name" value="80 KDA MCM3-ASSOCIATED PROTEIN"/>
    <property type="match status" value="1"/>
</dbReference>
<feature type="domain" description="SAC3/GANP/THP3 conserved" evidence="2">
    <location>
        <begin position="914"/>
        <end position="1234"/>
    </location>
</feature>
<evidence type="ECO:0000256" key="1">
    <source>
        <dbReference type="SAM" id="MobiDB-lite"/>
    </source>
</evidence>
<evidence type="ECO:0000313" key="4">
    <source>
        <dbReference type="Proteomes" id="UP000469559"/>
    </source>
</evidence>
<feature type="compositionally biased region" description="Low complexity" evidence="1">
    <location>
        <begin position="1411"/>
        <end position="1423"/>
    </location>
</feature>
<feature type="region of interest" description="Disordered" evidence="1">
    <location>
        <begin position="540"/>
        <end position="833"/>
    </location>
</feature>
<feature type="compositionally biased region" description="Low complexity" evidence="1">
    <location>
        <begin position="600"/>
        <end position="613"/>
    </location>
</feature>
<evidence type="ECO:0000313" key="3">
    <source>
        <dbReference type="EMBL" id="TVY22027.1"/>
    </source>
</evidence>
<dbReference type="Pfam" id="PF04180">
    <property type="entry name" value="LTV"/>
    <property type="match status" value="1"/>
</dbReference>
<dbReference type="PANTHER" id="PTHR12436:SF3">
    <property type="entry name" value="GERMINAL-CENTER ASSOCIATED NUCLEAR PROTEIN"/>
    <property type="match status" value="1"/>
</dbReference>
<dbReference type="InterPro" id="IPR045107">
    <property type="entry name" value="SAC3/GANP/THP3"/>
</dbReference>
<feature type="compositionally biased region" description="Polar residues" evidence="1">
    <location>
        <begin position="1308"/>
        <end position="1330"/>
    </location>
</feature>
<comment type="caution">
    <text evidence="3">The sequence shown here is derived from an EMBL/GenBank/DDBJ whole genome shotgun (WGS) entry which is preliminary data.</text>
</comment>
<feature type="compositionally biased region" description="Polar residues" evidence="1">
    <location>
        <begin position="660"/>
        <end position="685"/>
    </location>
</feature>